<dbReference type="InterPro" id="IPR056350">
    <property type="entry name" value="HAT_Syf1_central"/>
</dbReference>
<proteinExistence type="predicted"/>
<dbReference type="WBParaSite" id="GPUH_0001868601-mRNA-1">
    <property type="protein sequence ID" value="GPUH_0001868601-mRNA-1"/>
    <property type="gene ID" value="GPUH_0001868601"/>
</dbReference>
<keyword evidence="3" id="KW-1185">Reference proteome</keyword>
<accession>A0A183ECH0</accession>
<dbReference type="AlphaFoldDB" id="A0A183ECH0"/>
<gene>
    <name evidence="2" type="ORF">GPUH_LOCUS18661</name>
</gene>
<dbReference type="Proteomes" id="UP000271098">
    <property type="component" value="Unassembled WGS sequence"/>
</dbReference>
<reference evidence="2 3" key="2">
    <citation type="submission" date="2018-11" db="EMBL/GenBank/DDBJ databases">
        <authorList>
            <consortium name="Pathogen Informatics"/>
        </authorList>
    </citation>
    <scope>NUCLEOTIDE SEQUENCE [LARGE SCALE GENOMIC DNA]</scope>
</reference>
<dbReference type="Pfam" id="PF23220">
    <property type="entry name" value="HAT_Syf1_M"/>
    <property type="match status" value="1"/>
</dbReference>
<feature type="domain" description="Pre-mRNA-splicing factor SYF1 central HAT repeats" evidence="1">
    <location>
        <begin position="6"/>
        <end position="69"/>
    </location>
</feature>
<evidence type="ECO:0000313" key="3">
    <source>
        <dbReference type="Proteomes" id="UP000271098"/>
    </source>
</evidence>
<evidence type="ECO:0000313" key="4">
    <source>
        <dbReference type="WBParaSite" id="GPUH_0001868601-mRNA-1"/>
    </source>
</evidence>
<dbReference type="OrthoDB" id="10067343at2759"/>
<sequence>MFSVLQARDIYEEAIVSVNTVRDFTQIFDAYANFAERETRSKMDELENFPGDEEKKLELELLFARMGDYSESQNLIPFIL</sequence>
<evidence type="ECO:0000313" key="2">
    <source>
        <dbReference type="EMBL" id="VDN32211.1"/>
    </source>
</evidence>
<reference evidence="4" key="1">
    <citation type="submission" date="2016-06" db="UniProtKB">
        <authorList>
            <consortium name="WormBaseParasite"/>
        </authorList>
    </citation>
    <scope>IDENTIFICATION</scope>
</reference>
<evidence type="ECO:0000259" key="1">
    <source>
        <dbReference type="Pfam" id="PF23220"/>
    </source>
</evidence>
<organism evidence="4">
    <name type="scientific">Gongylonema pulchrum</name>
    <dbReference type="NCBI Taxonomy" id="637853"/>
    <lineage>
        <taxon>Eukaryota</taxon>
        <taxon>Metazoa</taxon>
        <taxon>Ecdysozoa</taxon>
        <taxon>Nematoda</taxon>
        <taxon>Chromadorea</taxon>
        <taxon>Rhabditida</taxon>
        <taxon>Spirurina</taxon>
        <taxon>Spiruromorpha</taxon>
        <taxon>Spiruroidea</taxon>
        <taxon>Gongylonematidae</taxon>
        <taxon>Gongylonema</taxon>
    </lineage>
</organism>
<dbReference type="EMBL" id="UYRT01087140">
    <property type="protein sequence ID" value="VDN32211.1"/>
    <property type="molecule type" value="Genomic_DNA"/>
</dbReference>
<protein>
    <submittedName>
        <fullName evidence="4">Epsilon-coat protein</fullName>
    </submittedName>
</protein>
<name>A0A183ECH0_9BILA</name>